<dbReference type="Pfam" id="PF05834">
    <property type="entry name" value="Lycopene_cycl"/>
    <property type="match status" value="1"/>
</dbReference>
<dbReference type="AlphaFoldDB" id="A0A2G3PPA0"/>
<evidence type="ECO:0000313" key="2">
    <source>
        <dbReference type="Proteomes" id="UP000225108"/>
    </source>
</evidence>
<reference evidence="1 2" key="1">
    <citation type="submission" date="2017-10" db="EMBL/GenBank/DDBJ databases">
        <title>The draft genome sequence of Williamsia sp. BULT 1.1 isolated from the semi-arid grassland soils from South Africa.</title>
        <authorList>
            <person name="Kabwe M.H."/>
            <person name="Govender N."/>
            <person name="Mutseka Lunga P."/>
            <person name="Vikram S."/>
            <person name="Makhalanyane T.P."/>
        </authorList>
    </citation>
    <scope>NUCLEOTIDE SEQUENCE [LARGE SCALE GENOMIC DNA]</scope>
    <source>
        <strain evidence="1 2">BULT 1.1</strain>
    </source>
</reference>
<dbReference type="PANTHER" id="PTHR39757:SF5">
    <property type="entry name" value="OS02G0190600 PROTEIN"/>
    <property type="match status" value="1"/>
</dbReference>
<accession>A0A2G3PPA0</accession>
<evidence type="ECO:0000313" key="1">
    <source>
        <dbReference type="EMBL" id="PHV67678.1"/>
    </source>
</evidence>
<proteinExistence type="predicted"/>
<dbReference type="Proteomes" id="UP000225108">
    <property type="component" value="Unassembled WGS sequence"/>
</dbReference>
<dbReference type="PRINTS" id="PR00469">
    <property type="entry name" value="PNDRDTASEII"/>
</dbReference>
<dbReference type="RefSeq" id="WP_099382350.1">
    <property type="nucleotide sequence ID" value="NZ_PEBD01000005.1"/>
</dbReference>
<comment type="caution">
    <text evidence="1">The sequence shown here is derived from an EMBL/GenBank/DDBJ whole genome shotgun (WGS) entry which is preliminary data.</text>
</comment>
<organism evidence="1 2">
    <name type="scientific">Williamsia marianensis</name>
    <dbReference type="NCBI Taxonomy" id="85044"/>
    <lineage>
        <taxon>Bacteria</taxon>
        <taxon>Bacillati</taxon>
        <taxon>Actinomycetota</taxon>
        <taxon>Actinomycetes</taxon>
        <taxon>Mycobacteriales</taxon>
        <taxon>Nocardiaceae</taxon>
        <taxon>Williamsia</taxon>
    </lineage>
</organism>
<gene>
    <name evidence="1" type="ORF">CSW57_08445</name>
</gene>
<dbReference type="PANTHER" id="PTHR39757">
    <property type="match status" value="1"/>
</dbReference>
<sequence length="384" mass="41055">MSEAGDDHHEGRTYDVAVVGAGPAGRAVAARSTAAGLDTALVDPAPDRPWHVTYGAWSDELPSWVGAKVIAAQSNTVTVYTPVRHLIERAYVTLDTRALQQSLDISAATTFADTATSVSSDSVSLHDGRKVTARTVIDARGLRAPQAPAQSAFGIFVDREIAAPYLGSDNAVLMDWRGVEPGRAPSFLYAIPVADGRVLLEETCLAGAPPVPLAELQDRLRGRLEHMGITRPTVDTAPTERVYFALCGHDSVPPWRSDPLLFGAAGGMIHPATGYSVAASLSAADAVVDAMASERDPKAALWTAQARAVHRLRRRGLSSLLGLAPTDVVRFFDGFFEMSPERQRTYLSSRDDLAGVALSMSRMIGLTDRTLALRIMRGAVLSRT</sequence>
<dbReference type="Gene3D" id="3.50.50.60">
    <property type="entry name" value="FAD/NAD(P)-binding domain"/>
    <property type="match status" value="1"/>
</dbReference>
<protein>
    <submittedName>
        <fullName evidence="1">Lycopene cyclase</fullName>
    </submittedName>
</protein>
<dbReference type="EMBL" id="PEBD01000005">
    <property type="protein sequence ID" value="PHV67678.1"/>
    <property type="molecule type" value="Genomic_DNA"/>
</dbReference>
<dbReference type="SUPFAM" id="SSF51905">
    <property type="entry name" value="FAD/NAD(P)-binding domain"/>
    <property type="match status" value="1"/>
</dbReference>
<dbReference type="InterPro" id="IPR036188">
    <property type="entry name" value="FAD/NAD-bd_sf"/>
</dbReference>
<name>A0A2G3PPA0_WILMA</name>